<dbReference type="SFLD" id="SFLDS00019">
    <property type="entry name" value="Glutathione_Transferase_(cytos"/>
    <property type="match status" value="1"/>
</dbReference>
<dbReference type="InterPro" id="IPR040079">
    <property type="entry name" value="Glutathione_S-Trfase"/>
</dbReference>
<evidence type="ECO:0000256" key="6">
    <source>
        <dbReference type="ARBA" id="ARBA00048353"/>
    </source>
</evidence>
<dbReference type="GO" id="GO:0004364">
    <property type="term" value="F:glutathione transferase activity"/>
    <property type="evidence" value="ECO:0007669"/>
    <property type="project" value="InterPro"/>
</dbReference>
<dbReference type="SFLD" id="SFLDG00358">
    <property type="entry name" value="Main_(cytGST)"/>
    <property type="match status" value="1"/>
</dbReference>
<comment type="catalytic activity">
    <reaction evidence="6">
        <text>methylarsonate + 2 glutathione + H(+) = methylarsonous acid + glutathione disulfide + H2O</text>
        <dbReference type="Rhea" id="RHEA:15969"/>
        <dbReference type="ChEBI" id="CHEBI:15377"/>
        <dbReference type="ChEBI" id="CHEBI:15378"/>
        <dbReference type="ChEBI" id="CHEBI:17826"/>
        <dbReference type="ChEBI" id="CHEBI:33409"/>
        <dbReference type="ChEBI" id="CHEBI:57925"/>
        <dbReference type="ChEBI" id="CHEBI:58297"/>
        <dbReference type="EC" id="1.20.4.2"/>
    </reaction>
</comment>
<dbReference type="Proteomes" id="UP000076842">
    <property type="component" value="Unassembled WGS sequence"/>
</dbReference>
<dbReference type="EC" id="1.20.4.2" evidence="2"/>
<accession>A0A165KBL6</accession>
<gene>
    <name evidence="10" type="ORF">CALCODRAFT_462277</name>
</gene>
<evidence type="ECO:0000256" key="4">
    <source>
        <dbReference type="ARBA" id="ARBA00032186"/>
    </source>
</evidence>
<dbReference type="PROSITE" id="PS50404">
    <property type="entry name" value="GST_NTER"/>
    <property type="match status" value="1"/>
</dbReference>
<dbReference type="InterPro" id="IPR004045">
    <property type="entry name" value="Glutathione_S-Trfase_N"/>
</dbReference>
<feature type="domain" description="GST N-terminal" evidence="8">
    <location>
        <begin position="30"/>
        <end position="108"/>
    </location>
</feature>
<proteinExistence type="predicted"/>
<evidence type="ECO:0000256" key="5">
    <source>
        <dbReference type="ARBA" id="ARBA00032681"/>
    </source>
</evidence>
<reference evidence="10 11" key="1">
    <citation type="journal article" date="2016" name="Mol. Biol. Evol.">
        <title>Comparative Genomics of Early-Diverging Mushroom-Forming Fungi Provides Insights into the Origins of Lignocellulose Decay Capabilities.</title>
        <authorList>
            <person name="Nagy L.G."/>
            <person name="Riley R."/>
            <person name="Tritt A."/>
            <person name="Adam C."/>
            <person name="Daum C."/>
            <person name="Floudas D."/>
            <person name="Sun H."/>
            <person name="Yadav J.S."/>
            <person name="Pangilinan J."/>
            <person name="Larsson K.H."/>
            <person name="Matsuura K."/>
            <person name="Barry K."/>
            <person name="Labutti K."/>
            <person name="Kuo R."/>
            <person name="Ohm R.A."/>
            <person name="Bhattacharya S.S."/>
            <person name="Shirouzu T."/>
            <person name="Yoshinaga Y."/>
            <person name="Martin F.M."/>
            <person name="Grigoriev I.V."/>
            <person name="Hibbett D.S."/>
        </authorList>
    </citation>
    <scope>NUCLEOTIDE SEQUENCE [LARGE SCALE GENOMIC DNA]</scope>
    <source>
        <strain evidence="10 11">HHB12733</strain>
    </source>
</reference>
<dbReference type="Pfam" id="PF13409">
    <property type="entry name" value="GST_N_2"/>
    <property type="match status" value="1"/>
</dbReference>
<comment type="catalytic activity">
    <reaction evidence="7">
        <text>L-dehydroascorbate + 2 glutathione = glutathione disulfide + L-ascorbate</text>
        <dbReference type="Rhea" id="RHEA:24424"/>
        <dbReference type="ChEBI" id="CHEBI:38290"/>
        <dbReference type="ChEBI" id="CHEBI:57925"/>
        <dbReference type="ChEBI" id="CHEBI:58297"/>
        <dbReference type="ChEBI" id="CHEBI:58539"/>
        <dbReference type="EC" id="1.8.5.1"/>
    </reaction>
</comment>
<evidence type="ECO:0000259" key="9">
    <source>
        <dbReference type="PROSITE" id="PS50405"/>
    </source>
</evidence>
<dbReference type="OrthoDB" id="4951845at2759"/>
<protein>
    <recommendedName>
        <fullName evidence="4">Glutathione-dependent dehydroascorbate reductase</fullName>
        <ecNumber evidence="2">1.20.4.2</ecNumber>
        <ecNumber evidence="1">1.8.5.1</ecNumber>
    </recommendedName>
    <alternativeName>
        <fullName evidence="5">Monomethylarsonic acid reductase</fullName>
    </alternativeName>
</protein>
<evidence type="ECO:0000256" key="7">
    <source>
        <dbReference type="ARBA" id="ARBA00049544"/>
    </source>
</evidence>
<dbReference type="SUPFAM" id="SSF52833">
    <property type="entry name" value="Thioredoxin-like"/>
    <property type="match status" value="1"/>
</dbReference>
<dbReference type="AlphaFoldDB" id="A0A165KBL6"/>
<dbReference type="PROSITE" id="PS50405">
    <property type="entry name" value="GST_CTER"/>
    <property type="match status" value="1"/>
</dbReference>
<dbReference type="InterPro" id="IPR036249">
    <property type="entry name" value="Thioredoxin-like_sf"/>
</dbReference>
<dbReference type="InterPro" id="IPR004046">
    <property type="entry name" value="GST_C"/>
</dbReference>
<evidence type="ECO:0000256" key="2">
    <source>
        <dbReference type="ARBA" id="ARBA00013060"/>
    </source>
</evidence>
<dbReference type="Gene3D" id="1.20.1050.10">
    <property type="match status" value="1"/>
</dbReference>
<dbReference type="GO" id="GO:0005737">
    <property type="term" value="C:cytoplasm"/>
    <property type="evidence" value="ECO:0007669"/>
    <property type="project" value="InterPro"/>
</dbReference>
<name>A0A165KBL6_9BASI</name>
<organism evidence="10 11">
    <name type="scientific">Calocera cornea HHB12733</name>
    <dbReference type="NCBI Taxonomy" id="1353952"/>
    <lineage>
        <taxon>Eukaryota</taxon>
        <taxon>Fungi</taxon>
        <taxon>Dikarya</taxon>
        <taxon>Basidiomycota</taxon>
        <taxon>Agaricomycotina</taxon>
        <taxon>Dacrymycetes</taxon>
        <taxon>Dacrymycetales</taxon>
        <taxon>Dacrymycetaceae</taxon>
        <taxon>Calocera</taxon>
    </lineage>
</organism>
<dbReference type="STRING" id="1353952.A0A165KBL6"/>
<dbReference type="InterPro" id="IPR036282">
    <property type="entry name" value="Glutathione-S-Trfase_C_sf"/>
</dbReference>
<dbReference type="InParanoid" id="A0A165KBL6"/>
<keyword evidence="10" id="KW-0808">Transferase</keyword>
<evidence type="ECO:0000313" key="11">
    <source>
        <dbReference type="Proteomes" id="UP000076842"/>
    </source>
</evidence>
<dbReference type="Pfam" id="PF00043">
    <property type="entry name" value="GST_C"/>
    <property type="match status" value="1"/>
</dbReference>
<dbReference type="GO" id="GO:0045174">
    <property type="term" value="F:glutathione dehydrogenase (ascorbate) activity"/>
    <property type="evidence" value="ECO:0007669"/>
    <property type="project" value="UniProtKB-ARBA"/>
</dbReference>
<dbReference type="PANTHER" id="PTHR43968:SF6">
    <property type="entry name" value="GLUTATHIONE S-TRANSFERASE OMEGA"/>
    <property type="match status" value="1"/>
</dbReference>
<keyword evidence="11" id="KW-1185">Reference proteome</keyword>
<dbReference type="PANTHER" id="PTHR43968">
    <property type="match status" value="1"/>
</dbReference>
<dbReference type="Gene3D" id="3.40.30.10">
    <property type="entry name" value="Glutaredoxin"/>
    <property type="match status" value="1"/>
</dbReference>
<dbReference type="EC" id="1.8.5.1" evidence="1"/>
<keyword evidence="3" id="KW-0560">Oxidoreductase</keyword>
<evidence type="ECO:0000259" key="8">
    <source>
        <dbReference type="PROSITE" id="PS50404"/>
    </source>
</evidence>
<feature type="domain" description="GST C-terminal" evidence="9">
    <location>
        <begin position="114"/>
        <end position="236"/>
    </location>
</feature>
<sequence>MASVDKSIHPTASGRALKTVEEHSRPAGSDELVFYAGWFCPFVQRVWLALEEKHIPYQYKEENPYKKDADFLEVSPKGLVPAIKWRGKPLHESLVILNFLEDAYADTPPLLPKDPYARAQAALAIDHVSKAVVPAFYRLLQRQDAEEQADARTELEGALRRFGEMADVEGPFFAGGGVGMADLVCAPWVARFPILEKHRGWDASGISPRFSRWMSAITARPAYVATLSEPERYEEVYGRYLRDESHSAVAQSTRAGRDLP</sequence>
<dbReference type="InterPro" id="IPR010987">
    <property type="entry name" value="Glutathione-S-Trfase_C-like"/>
</dbReference>
<dbReference type="CDD" id="cd00570">
    <property type="entry name" value="GST_N_family"/>
    <property type="match status" value="1"/>
</dbReference>
<evidence type="ECO:0000256" key="3">
    <source>
        <dbReference type="ARBA" id="ARBA00023002"/>
    </source>
</evidence>
<dbReference type="PRINTS" id="PR01625">
    <property type="entry name" value="GSTRNSFRASEO"/>
</dbReference>
<dbReference type="InterPro" id="IPR005442">
    <property type="entry name" value="GST_omega"/>
</dbReference>
<dbReference type="InterPro" id="IPR050983">
    <property type="entry name" value="GST_Omega/HSP26"/>
</dbReference>
<dbReference type="SUPFAM" id="SSF47616">
    <property type="entry name" value="GST C-terminal domain-like"/>
    <property type="match status" value="1"/>
</dbReference>
<dbReference type="EMBL" id="KV423914">
    <property type="protein sequence ID" value="KZT62928.1"/>
    <property type="molecule type" value="Genomic_DNA"/>
</dbReference>
<evidence type="ECO:0000313" key="10">
    <source>
        <dbReference type="EMBL" id="KZT62928.1"/>
    </source>
</evidence>
<evidence type="ECO:0000256" key="1">
    <source>
        <dbReference type="ARBA" id="ARBA00012436"/>
    </source>
</evidence>